<dbReference type="EMBL" id="PRDM01000006">
    <property type="protein sequence ID" value="MBE8728063.1"/>
    <property type="molecule type" value="Genomic_DNA"/>
</dbReference>
<comment type="caution">
    <text evidence="2">The sequence shown here is derived from an EMBL/GenBank/DDBJ whole genome shotgun (WGS) entry which is preliminary data.</text>
</comment>
<accession>A0ABR9TRV5</accession>
<organism evidence="2 3">
    <name type="scientific">Flavobacterium hungaricum</name>
    <dbReference type="NCBI Taxonomy" id="2082725"/>
    <lineage>
        <taxon>Bacteria</taxon>
        <taxon>Pseudomonadati</taxon>
        <taxon>Bacteroidota</taxon>
        <taxon>Flavobacteriia</taxon>
        <taxon>Flavobacteriales</taxon>
        <taxon>Flavobacteriaceae</taxon>
        <taxon>Flavobacterium</taxon>
    </lineage>
</organism>
<dbReference type="RefSeq" id="WP_194141172.1">
    <property type="nucleotide sequence ID" value="NZ_PRDM01000006.1"/>
</dbReference>
<gene>
    <name evidence="2" type="ORF">C4F50_24360</name>
</gene>
<sequence>MIFELKLLITDLFFAFSIFTFLFFIGSVFIKKEFLKILDEEASHFIAFIGILYAAVFFTETLINLNSDQEGRVTFQDLILGEYWPTFWIEPLVWILMTQLLRFKKIRRNVFLRLIFSLAFIVTIENLISFYSLFNRDYLPSSWRIKSSLVIYPSNLFLEILMKLFLLILLTGIFYVVKKKLNDWKTSKIKSQ</sequence>
<name>A0ABR9TRV5_9FLAO</name>
<evidence type="ECO:0000313" key="2">
    <source>
        <dbReference type="EMBL" id="MBE8728063.1"/>
    </source>
</evidence>
<reference evidence="2 3" key="1">
    <citation type="submission" date="2018-07" db="EMBL/GenBank/DDBJ databases">
        <title>Genome assembly of strain KB82.</title>
        <authorList>
            <person name="Kukolya J."/>
            <person name="Horvath B."/>
            <person name="Nagy I."/>
            <person name="Toth A."/>
        </authorList>
    </citation>
    <scope>NUCLEOTIDE SEQUENCE [LARGE SCALE GENOMIC DNA]</scope>
    <source>
        <strain evidence="2 3">Kb82</strain>
    </source>
</reference>
<keyword evidence="1" id="KW-0812">Transmembrane</keyword>
<evidence type="ECO:0000313" key="3">
    <source>
        <dbReference type="Proteomes" id="UP000640614"/>
    </source>
</evidence>
<evidence type="ECO:0008006" key="4">
    <source>
        <dbReference type="Google" id="ProtNLM"/>
    </source>
</evidence>
<proteinExistence type="predicted"/>
<evidence type="ECO:0000256" key="1">
    <source>
        <dbReference type="SAM" id="Phobius"/>
    </source>
</evidence>
<feature type="transmembrane region" description="Helical" evidence="1">
    <location>
        <begin position="12"/>
        <end position="30"/>
    </location>
</feature>
<keyword evidence="1" id="KW-0472">Membrane</keyword>
<protein>
    <recommendedName>
        <fullName evidence="4">FAR-17a/AIG1-like protein</fullName>
    </recommendedName>
</protein>
<feature type="transmembrane region" description="Helical" evidence="1">
    <location>
        <begin position="110"/>
        <end position="134"/>
    </location>
</feature>
<keyword evidence="1" id="KW-1133">Transmembrane helix</keyword>
<feature type="transmembrane region" description="Helical" evidence="1">
    <location>
        <begin position="154"/>
        <end position="177"/>
    </location>
</feature>
<feature type="transmembrane region" description="Helical" evidence="1">
    <location>
        <begin position="42"/>
        <end position="63"/>
    </location>
</feature>
<keyword evidence="3" id="KW-1185">Reference proteome</keyword>
<dbReference type="Proteomes" id="UP000640614">
    <property type="component" value="Unassembled WGS sequence"/>
</dbReference>